<dbReference type="STRING" id="6337.A0A0V0YN83"/>
<accession>A0A0V0YN83</accession>
<feature type="domain" description="Apple" evidence="3">
    <location>
        <begin position="499"/>
        <end position="577"/>
    </location>
</feature>
<dbReference type="InterPro" id="IPR003609">
    <property type="entry name" value="Pan_app"/>
</dbReference>
<dbReference type="EMBL" id="JYDU01000002">
    <property type="protein sequence ID" value="KRY01632.1"/>
    <property type="molecule type" value="Genomic_DNA"/>
</dbReference>
<feature type="compositionally biased region" description="Low complexity" evidence="1">
    <location>
        <begin position="374"/>
        <end position="383"/>
    </location>
</feature>
<dbReference type="AlphaFoldDB" id="A0A0V0YN83"/>
<feature type="region of interest" description="Disordered" evidence="1">
    <location>
        <begin position="366"/>
        <end position="386"/>
    </location>
</feature>
<feature type="chain" id="PRO_5006873416" description="Apple domain-containing protein" evidence="2">
    <location>
        <begin position="23"/>
        <end position="589"/>
    </location>
</feature>
<feature type="signal peptide" evidence="2">
    <location>
        <begin position="1"/>
        <end position="22"/>
    </location>
</feature>
<organism evidence="4 5">
    <name type="scientific">Trichinella pseudospiralis</name>
    <name type="common">Parasitic roundworm</name>
    <dbReference type="NCBI Taxonomy" id="6337"/>
    <lineage>
        <taxon>Eukaryota</taxon>
        <taxon>Metazoa</taxon>
        <taxon>Ecdysozoa</taxon>
        <taxon>Nematoda</taxon>
        <taxon>Enoplea</taxon>
        <taxon>Dorylaimia</taxon>
        <taxon>Trichinellida</taxon>
        <taxon>Trichinellidae</taxon>
        <taxon>Trichinella</taxon>
    </lineage>
</organism>
<dbReference type="PROSITE" id="PS50948">
    <property type="entry name" value="PAN"/>
    <property type="match status" value="1"/>
</dbReference>
<proteinExistence type="predicted"/>
<evidence type="ECO:0000256" key="1">
    <source>
        <dbReference type="SAM" id="MobiDB-lite"/>
    </source>
</evidence>
<sequence>MLTMSVSYALCLMLIILKQALMLHVKLYVPKLDRICELESQNLNATTIHDNKIFQFNSTFEHCISIIYATTHTSGFNVFSYNKETTFCVGYRFYSFPFNASISTLENEVPLFYALIDCSEVGNNSHLQESTVEEENVNRFLNISIIALHEKCVVLRLPFSDNFQAKRLTLTFPNTLSMCIAYCRTFMTDINCTAVLHSSAENTCLLLQLKNQFNNSTKIMKSTSQLYLLIKCKHDTTPDATDPEYFDLEATNETNVYKAILQHSNMHCELIKLPLLAKYENNRISLWTAASFETCVWLCSPLDEVENICNSIYYSSEEESCLHLRISEEDVLSNISANAFQSPYIFYLKHCEAENETDEIEMESINNDSDFEESSSSSSSSSSGNEMINYDISMARDVNDDDDIFREENIESSSLELVRFLNQCLHFCRATYINQDCRGVTFLRKEGICQLLFRGSNQLPVNQEAETVRLIGCMKDHERERQRNPNTLMYFLQELMLACLIEPYQNTLLNYWKKLREISGVESFQQCLLICVKEKMPSKCNAFNYSESKNCILLERGSYADNYTVPPRSVFAAVLFCEPGLIVDLLYSS</sequence>
<dbReference type="Pfam" id="PF00024">
    <property type="entry name" value="PAN_1"/>
    <property type="match status" value="1"/>
</dbReference>
<gene>
    <name evidence="4" type="ORF">T4E_7930</name>
</gene>
<evidence type="ECO:0000256" key="2">
    <source>
        <dbReference type="SAM" id="SignalP"/>
    </source>
</evidence>
<comment type="caution">
    <text evidence="4">The sequence shown here is derived from an EMBL/GenBank/DDBJ whole genome shotgun (WGS) entry which is preliminary data.</text>
</comment>
<keyword evidence="2" id="KW-0732">Signal</keyword>
<reference evidence="4 5" key="1">
    <citation type="submission" date="2015-01" db="EMBL/GenBank/DDBJ databases">
        <title>Evolution of Trichinella species and genotypes.</title>
        <authorList>
            <person name="Korhonen P.K."/>
            <person name="Edoardo P."/>
            <person name="Giuseppe L.R."/>
            <person name="Gasser R.B."/>
        </authorList>
    </citation>
    <scope>NUCLEOTIDE SEQUENCE [LARGE SCALE GENOMIC DNA]</scope>
    <source>
        <strain evidence="4">ISS141</strain>
    </source>
</reference>
<name>A0A0V0YN83_TRIPS</name>
<evidence type="ECO:0000259" key="3">
    <source>
        <dbReference type="PROSITE" id="PS50948"/>
    </source>
</evidence>
<evidence type="ECO:0000313" key="5">
    <source>
        <dbReference type="Proteomes" id="UP000054815"/>
    </source>
</evidence>
<dbReference type="Proteomes" id="UP000054815">
    <property type="component" value="Unassembled WGS sequence"/>
</dbReference>
<evidence type="ECO:0000313" key="4">
    <source>
        <dbReference type="EMBL" id="KRY01632.1"/>
    </source>
</evidence>
<protein>
    <recommendedName>
        <fullName evidence="3">Apple domain-containing protein</fullName>
    </recommendedName>
</protein>